<dbReference type="InterPro" id="IPR020011">
    <property type="entry name" value="FimV_C"/>
</dbReference>
<feature type="coiled-coil region" evidence="2">
    <location>
        <begin position="331"/>
        <end position="379"/>
    </location>
</feature>
<evidence type="ECO:0000256" key="4">
    <source>
        <dbReference type="SAM" id="SignalP"/>
    </source>
</evidence>
<feature type="compositionally biased region" description="Polar residues" evidence="3">
    <location>
        <begin position="178"/>
        <end position="189"/>
    </location>
</feature>
<dbReference type="PROSITE" id="PS50005">
    <property type="entry name" value="TPR"/>
    <property type="match status" value="1"/>
</dbReference>
<dbReference type="InterPro" id="IPR038440">
    <property type="entry name" value="FimV_C_sf"/>
</dbReference>
<dbReference type="Proteomes" id="UP000787472">
    <property type="component" value="Unassembled WGS sequence"/>
</dbReference>
<feature type="region of interest" description="Disordered" evidence="3">
    <location>
        <begin position="269"/>
        <end position="303"/>
    </location>
</feature>
<feature type="chain" id="PRO_5039294160" description="FimV N-terminal domain-containing protein" evidence="4">
    <location>
        <begin position="24"/>
        <end position="1139"/>
    </location>
</feature>
<sequence length="1139" mass="122710">MRLRKLALAVGLASALGAEMASALGLGEIKLFSTLNQPLQAEIKLLQARELTENEILISLASREDFQRVGIDRVFFLSDLRFEVDLEAKAGPVIRVTSSKPVMEPYLNFLLESQWPNGRILREYTLLMDLPVFSEDRTAAVQSARTTSARTLPAQPQATRTQAARPSAQQPEAPRPQARSTASPASAGSQDGVYGPVGSNDTLWEIALKVRPGREYSVQQTMLAIQRLNPEAFINGNINLLRKGQVLRVPASSDIDSVGVRQAISEVAQQNSQWSGGDGEPVGAQLDGSKRQSGVSGSTATGVSGRLKVSGAEAAESLQAGRAAGEVGGDAEALQNELAISLEQLDSSRRENSDLKDRVTELEDQIDTMERLLEVSSQELRALQLGTQQNTEAAAALEAQAQVKPQVEAPAQPEVKAAPAKPDASKVVRSAKPKEPSFMDMVMDNILYIGGGLLAIFAAVLLLLRRRQASEDETLEPIGGNVAGVDKDSDMLESALGAGVAEDFEPALEEDINLADEDDFADLDEVAPTEAETDDVVGEADIYIAYGKFDQAEEMLQKAIDADASNTAARLKLMEVYLETQDEEKFDYQYAEIVMQGDDASIARADDLKAQLNVDAPEDTFELPAETEVFAGLDDDSSGDDEFAFDSEEFSFDKESLDFDKEDLNFDKEDLNFDKEDLNFDKEDLDFDEVDLELGLNEASGDEKAAENDDLSLGENFGLSFESELTAAKPKPDTEAETVALDSLDDELSLDFDLDSAEDDAEVDELEIDLDLGLDEGMAEDTFSLELDEPQEKLASALNDEIDSTDSLDLDLELPADSTETALDLESGDSDEDAFDLDMDDLDLAALDEEVDALSSNMDFADDLFGEEDDKLVSLDDELSSLDEELSALDEDLTHGSALPLMDFDSEAVGASRVETDGAEFEDTDEGTDALSLDELSLDDIPTLGADDAPEAGVPDVDLAATVELDSADAFALEDSAESLDLEDSAETLDLEDGAESLDLEGSAEALDLASFEAFDLDDAEALLEDGGADTDDAEFDLAADLGLNLEELGAEESLSEEDVFTKALNDLPSPEDAFGDEDIDAELDFLADTDEAATKLDLARAYIDMGDQDGAKDILGEVVVEGNDVQKQEAEELLTRIG</sequence>
<keyword evidence="4" id="KW-0732">Signal</keyword>
<dbReference type="Gene3D" id="3.10.350.10">
    <property type="entry name" value="LysM domain"/>
    <property type="match status" value="1"/>
</dbReference>
<evidence type="ECO:0000256" key="1">
    <source>
        <dbReference type="PROSITE-ProRule" id="PRU00339"/>
    </source>
</evidence>
<comment type="caution">
    <text evidence="6">The sequence shown here is derived from an EMBL/GenBank/DDBJ whole genome shotgun (WGS) entry which is preliminary data.</text>
</comment>
<keyword evidence="1" id="KW-0802">TPR repeat</keyword>
<dbReference type="NCBIfam" id="TIGR03504">
    <property type="entry name" value="FimV_Cterm"/>
    <property type="match status" value="1"/>
</dbReference>
<feature type="region of interest" description="Disordered" evidence="3">
    <location>
        <begin position="407"/>
        <end position="431"/>
    </location>
</feature>
<gene>
    <name evidence="6" type="ORF">G8770_02380</name>
</gene>
<dbReference type="InterPro" id="IPR019734">
    <property type="entry name" value="TPR_rpt"/>
</dbReference>
<dbReference type="InterPro" id="IPR020012">
    <property type="entry name" value="LysM_FimV"/>
</dbReference>
<dbReference type="EMBL" id="JAAONZ010000002">
    <property type="protein sequence ID" value="NHO64394.1"/>
    <property type="molecule type" value="Genomic_DNA"/>
</dbReference>
<evidence type="ECO:0000313" key="7">
    <source>
        <dbReference type="Proteomes" id="UP000787472"/>
    </source>
</evidence>
<dbReference type="InterPro" id="IPR057840">
    <property type="entry name" value="FimV_N"/>
</dbReference>
<feature type="compositionally biased region" description="Low complexity" evidence="3">
    <location>
        <begin position="153"/>
        <end position="166"/>
    </location>
</feature>
<keyword evidence="7" id="KW-1185">Reference proteome</keyword>
<protein>
    <recommendedName>
        <fullName evidence="5">FimV N-terminal domain-containing protein</fullName>
    </recommendedName>
</protein>
<dbReference type="Gene3D" id="1.25.40.10">
    <property type="entry name" value="Tetratricopeptide repeat domain"/>
    <property type="match status" value="1"/>
</dbReference>
<feature type="compositionally biased region" description="Polar residues" evidence="3">
    <location>
        <begin position="141"/>
        <end position="150"/>
    </location>
</feature>
<dbReference type="RefSeq" id="WP_167181418.1">
    <property type="nucleotide sequence ID" value="NZ_JAAONZ010000002.1"/>
</dbReference>
<accession>A0A9E5JQ23</accession>
<dbReference type="InterPro" id="IPR036779">
    <property type="entry name" value="LysM_dom_sf"/>
</dbReference>
<name>A0A9E5JQ23_9GAMM</name>
<proteinExistence type="predicted"/>
<evidence type="ECO:0000259" key="5">
    <source>
        <dbReference type="Pfam" id="PF25800"/>
    </source>
</evidence>
<reference evidence="6" key="1">
    <citation type="submission" date="2020-03" db="EMBL/GenBank/DDBJ databases">
        <authorList>
            <person name="Guo F."/>
        </authorList>
    </citation>
    <scope>NUCLEOTIDE SEQUENCE</scope>
    <source>
        <strain evidence="6">JCM 30134</strain>
    </source>
</reference>
<feature type="coiled-coil region" evidence="2">
    <location>
        <begin position="844"/>
        <end position="892"/>
    </location>
</feature>
<evidence type="ECO:0000313" key="6">
    <source>
        <dbReference type="EMBL" id="NHO64394.1"/>
    </source>
</evidence>
<feature type="compositionally biased region" description="Low complexity" evidence="3">
    <location>
        <begin position="293"/>
        <end position="303"/>
    </location>
</feature>
<keyword evidence="2" id="KW-0175">Coiled coil</keyword>
<feature type="signal peptide" evidence="4">
    <location>
        <begin position="1"/>
        <end position="23"/>
    </location>
</feature>
<dbReference type="AlphaFoldDB" id="A0A9E5JQ23"/>
<dbReference type="CDD" id="cd00118">
    <property type="entry name" value="LysM"/>
    <property type="match status" value="1"/>
</dbReference>
<dbReference type="InterPro" id="IPR018392">
    <property type="entry name" value="LysM"/>
</dbReference>
<dbReference type="Pfam" id="PF25800">
    <property type="entry name" value="FimV_N"/>
    <property type="match status" value="1"/>
</dbReference>
<dbReference type="Gene3D" id="1.20.58.2200">
    <property type="match status" value="1"/>
</dbReference>
<dbReference type="InterPro" id="IPR011990">
    <property type="entry name" value="TPR-like_helical_dom_sf"/>
</dbReference>
<feature type="repeat" description="TPR" evidence="1">
    <location>
        <begin position="533"/>
        <end position="566"/>
    </location>
</feature>
<evidence type="ECO:0000256" key="3">
    <source>
        <dbReference type="SAM" id="MobiDB-lite"/>
    </source>
</evidence>
<organism evidence="6 7">
    <name type="scientific">Pseudomaricurvus hydrocarbonicus</name>
    <dbReference type="NCBI Taxonomy" id="1470433"/>
    <lineage>
        <taxon>Bacteria</taxon>
        <taxon>Pseudomonadati</taxon>
        <taxon>Pseudomonadota</taxon>
        <taxon>Gammaproteobacteria</taxon>
        <taxon>Cellvibrionales</taxon>
        <taxon>Cellvibrionaceae</taxon>
        <taxon>Pseudomaricurvus</taxon>
    </lineage>
</organism>
<evidence type="ECO:0000256" key="2">
    <source>
        <dbReference type="SAM" id="Coils"/>
    </source>
</evidence>
<feature type="domain" description="FimV N-terminal" evidence="5">
    <location>
        <begin position="24"/>
        <end position="131"/>
    </location>
</feature>
<dbReference type="NCBIfam" id="TIGR03505">
    <property type="entry name" value="FimV_core"/>
    <property type="match status" value="1"/>
</dbReference>
<feature type="region of interest" description="Disordered" evidence="3">
    <location>
        <begin position="141"/>
        <end position="196"/>
    </location>
</feature>